<reference evidence="2 3" key="1">
    <citation type="journal article" date="2011" name="Nat. Biotechnol.">
        <title>Comparative genomic analysis of the thermophilic biomass-degrading fungi Myceliophthora thermophila and Thielavia terrestris.</title>
        <authorList>
            <person name="Berka R.M."/>
            <person name="Grigoriev I.V."/>
            <person name="Otillar R."/>
            <person name="Salamov A."/>
            <person name="Grimwood J."/>
            <person name="Reid I."/>
            <person name="Ishmael N."/>
            <person name="John T."/>
            <person name="Darmond C."/>
            <person name="Moisan M.-C."/>
            <person name="Henrissat B."/>
            <person name="Coutinho P.M."/>
            <person name="Lombard V."/>
            <person name="Natvig D.O."/>
            <person name="Lindquist E."/>
            <person name="Schmutz J."/>
            <person name="Lucas S."/>
            <person name="Harris P."/>
            <person name="Powlowski J."/>
            <person name="Bellemare A."/>
            <person name="Taylor D."/>
            <person name="Butler G."/>
            <person name="de Vries R.P."/>
            <person name="Allijn I.E."/>
            <person name="van den Brink J."/>
            <person name="Ushinsky S."/>
            <person name="Storms R."/>
            <person name="Powell A.J."/>
            <person name="Paulsen I.T."/>
            <person name="Elbourne L.D.H."/>
            <person name="Baker S.E."/>
            <person name="Magnuson J."/>
            <person name="LaBoissiere S."/>
            <person name="Clutterbuck A.J."/>
            <person name="Martinez D."/>
            <person name="Wogulis M."/>
            <person name="de Leon A.L."/>
            <person name="Rey M.W."/>
            <person name="Tsang A."/>
        </authorList>
    </citation>
    <scope>NUCLEOTIDE SEQUENCE [LARGE SCALE GENOMIC DNA]</scope>
    <source>
        <strain evidence="3">ATCC 42464 / BCRC 31852 / DSM 1799</strain>
    </source>
</reference>
<dbReference type="InParanoid" id="G2Q9E1"/>
<dbReference type="eggNOG" id="ENOG502RP9B">
    <property type="taxonomic scope" value="Eukaryota"/>
</dbReference>
<dbReference type="OrthoDB" id="5221663at2759"/>
<name>G2Q9E1_THET4</name>
<organism evidence="2 3">
    <name type="scientific">Thermothelomyces thermophilus (strain ATCC 42464 / BCRC 31852 / DSM 1799)</name>
    <name type="common">Sporotrichum thermophile</name>
    <dbReference type="NCBI Taxonomy" id="573729"/>
    <lineage>
        <taxon>Eukaryota</taxon>
        <taxon>Fungi</taxon>
        <taxon>Dikarya</taxon>
        <taxon>Ascomycota</taxon>
        <taxon>Pezizomycotina</taxon>
        <taxon>Sordariomycetes</taxon>
        <taxon>Sordariomycetidae</taxon>
        <taxon>Sordariales</taxon>
        <taxon>Chaetomiaceae</taxon>
        <taxon>Thermothelomyces</taxon>
    </lineage>
</organism>
<evidence type="ECO:0000313" key="3">
    <source>
        <dbReference type="Proteomes" id="UP000007322"/>
    </source>
</evidence>
<dbReference type="GeneID" id="11510450"/>
<keyword evidence="3" id="KW-1185">Reference proteome</keyword>
<dbReference type="Proteomes" id="UP000007322">
    <property type="component" value="Chromosome 2"/>
</dbReference>
<dbReference type="KEGG" id="mtm:MYCTH_2301281"/>
<sequence length="435" mass="47660">MSGGGARANRKGSLGSVDGSSGIGDDELRTVGEYLAAIATCMTESLRILMFADKRQWGPDEFEQTRALEEALDEAKEDFQEMAPLVNGQFYYENDRTPESLQTLRNLLDRFQSLTQNLRDWVRHGGPINPVWARETAQLRRALHRAQRRAAGRIFAAVQQDPDDGGARCLGAARVYRQQKRIEAERARRPAWQQQQQHQHQQQQYQHGGQHRGRTGGRSHEGLEATRRPGDLVGGGGFAGSGYDDGGAADVVGEVGSGGGGGVGLGRRGSLEELVPSCNAVGRFRLFGEDSHDAAFVCDYCDGFIVWPDLQSIPSERTPLPPTAVSGYPHWQAKGISAQSGEEKQVVFPPVAIANHMPPEPGDFRAGLICPYCEEATYLDEGEDSSDVKYVQDEKGMPDLEAFREHLEWYHTALPVPPISSLTSALPSASNCRVM</sequence>
<feature type="compositionally biased region" description="Low complexity" evidence="1">
    <location>
        <begin position="193"/>
        <end position="208"/>
    </location>
</feature>
<protein>
    <submittedName>
        <fullName evidence="2">Uncharacterized protein</fullName>
    </submittedName>
</protein>
<accession>G2Q9E1</accession>
<dbReference type="AlphaFoldDB" id="G2Q9E1"/>
<gene>
    <name evidence="2" type="ORF">MYCTH_2301281</name>
</gene>
<proteinExistence type="predicted"/>
<feature type="region of interest" description="Disordered" evidence="1">
    <location>
        <begin position="181"/>
        <end position="239"/>
    </location>
</feature>
<evidence type="ECO:0000313" key="2">
    <source>
        <dbReference type="EMBL" id="AEO56400.1"/>
    </source>
</evidence>
<dbReference type="EMBL" id="CP003003">
    <property type="protein sequence ID" value="AEO56400.1"/>
    <property type="molecule type" value="Genomic_DNA"/>
</dbReference>
<evidence type="ECO:0000256" key="1">
    <source>
        <dbReference type="SAM" id="MobiDB-lite"/>
    </source>
</evidence>
<dbReference type="STRING" id="573729.G2Q9E1"/>
<feature type="compositionally biased region" description="Basic and acidic residues" evidence="1">
    <location>
        <begin position="218"/>
        <end position="230"/>
    </location>
</feature>
<feature type="region of interest" description="Disordered" evidence="1">
    <location>
        <begin position="1"/>
        <end position="22"/>
    </location>
</feature>
<dbReference type="VEuPathDB" id="FungiDB:MYCTH_2301281"/>
<dbReference type="RefSeq" id="XP_003661645.1">
    <property type="nucleotide sequence ID" value="XM_003661597.1"/>
</dbReference>
<dbReference type="OMA" id="GHLVWED"/>
<dbReference type="HOGENOM" id="CLU_035068_0_0_1"/>